<reference evidence="1" key="1">
    <citation type="submission" date="2022-04" db="EMBL/GenBank/DDBJ databases">
        <title>Genome of the entomopathogenic fungus Entomophthora muscae.</title>
        <authorList>
            <person name="Elya C."/>
            <person name="Lovett B.R."/>
            <person name="Lee E."/>
            <person name="Macias A.M."/>
            <person name="Hajek A.E."/>
            <person name="De Bivort B.L."/>
            <person name="Kasson M.T."/>
            <person name="De Fine Licht H.H."/>
            <person name="Stajich J.E."/>
        </authorList>
    </citation>
    <scope>NUCLEOTIDE SEQUENCE</scope>
    <source>
        <strain evidence="1">Berkeley</strain>
    </source>
</reference>
<comment type="caution">
    <text evidence="1">The sequence shown here is derived from an EMBL/GenBank/DDBJ whole genome shotgun (WGS) entry which is preliminary data.</text>
</comment>
<sequence>MDFEIFKHPLLLRWDQDALAFHPKNPTSTDERPVAFKPGFVNNSEIAAPNSFGAQGGFNNEVTTASSFEPSRYMPRYFMSNPNDVRSFGTGS</sequence>
<name>A0ACC2RPP7_9FUNG</name>
<dbReference type="EMBL" id="QTSX02006887">
    <property type="protein sequence ID" value="KAJ9052002.1"/>
    <property type="molecule type" value="Genomic_DNA"/>
</dbReference>
<proteinExistence type="predicted"/>
<keyword evidence="2" id="KW-1185">Reference proteome</keyword>
<gene>
    <name evidence="1" type="ORF">DSO57_1038524</name>
</gene>
<evidence type="ECO:0000313" key="1">
    <source>
        <dbReference type="EMBL" id="KAJ9052002.1"/>
    </source>
</evidence>
<dbReference type="Proteomes" id="UP001165960">
    <property type="component" value="Unassembled WGS sequence"/>
</dbReference>
<protein>
    <submittedName>
        <fullName evidence="1">Uncharacterized protein</fullName>
    </submittedName>
</protein>
<organism evidence="1 2">
    <name type="scientific">Entomophthora muscae</name>
    <dbReference type="NCBI Taxonomy" id="34485"/>
    <lineage>
        <taxon>Eukaryota</taxon>
        <taxon>Fungi</taxon>
        <taxon>Fungi incertae sedis</taxon>
        <taxon>Zoopagomycota</taxon>
        <taxon>Entomophthoromycotina</taxon>
        <taxon>Entomophthoromycetes</taxon>
        <taxon>Entomophthorales</taxon>
        <taxon>Entomophthoraceae</taxon>
        <taxon>Entomophthora</taxon>
    </lineage>
</organism>
<accession>A0ACC2RPP7</accession>
<evidence type="ECO:0000313" key="2">
    <source>
        <dbReference type="Proteomes" id="UP001165960"/>
    </source>
</evidence>